<evidence type="ECO:0000259" key="2">
    <source>
        <dbReference type="Pfam" id="PF01523"/>
    </source>
</evidence>
<dbReference type="PANTHER" id="PTHR43421">
    <property type="entry name" value="METALLOPROTEASE PMBA"/>
    <property type="match status" value="1"/>
</dbReference>
<feature type="domain" description="Metalloprotease TldD/E C-terminal" evidence="3">
    <location>
        <begin position="214"/>
        <end position="429"/>
    </location>
</feature>
<evidence type="ECO:0000313" key="4">
    <source>
        <dbReference type="EMBL" id="MTF39369.1"/>
    </source>
</evidence>
<dbReference type="EMBL" id="WMIA01000011">
    <property type="protein sequence ID" value="MTF39369.1"/>
    <property type="molecule type" value="Genomic_DNA"/>
</dbReference>
<dbReference type="Pfam" id="PF01523">
    <property type="entry name" value="PmbA_TldD_1st"/>
    <property type="match status" value="1"/>
</dbReference>
<accession>A0A844GX09</accession>
<dbReference type="InterPro" id="IPR035068">
    <property type="entry name" value="TldD/PmbA_N"/>
</dbReference>
<dbReference type="SUPFAM" id="SSF111283">
    <property type="entry name" value="Putative modulator of DNA gyrase, PmbA/TldD"/>
    <property type="match status" value="1"/>
</dbReference>
<dbReference type="InterPro" id="IPR002510">
    <property type="entry name" value="Metalloprtase-TldD/E_N"/>
</dbReference>
<dbReference type="PANTHER" id="PTHR43421:SF1">
    <property type="entry name" value="METALLOPROTEASE PMBA"/>
    <property type="match status" value="1"/>
</dbReference>
<dbReference type="AlphaFoldDB" id="A0A844GX09"/>
<dbReference type="Proteomes" id="UP000437131">
    <property type="component" value="Unassembled WGS sequence"/>
</dbReference>
<evidence type="ECO:0000256" key="1">
    <source>
        <dbReference type="ARBA" id="ARBA00005836"/>
    </source>
</evidence>
<dbReference type="GO" id="GO:0008237">
    <property type="term" value="F:metallopeptidase activity"/>
    <property type="evidence" value="ECO:0007669"/>
    <property type="project" value="InterPro"/>
</dbReference>
<dbReference type="GO" id="GO:0006508">
    <property type="term" value="P:proteolysis"/>
    <property type="evidence" value="ECO:0007669"/>
    <property type="project" value="InterPro"/>
</dbReference>
<dbReference type="Gene3D" id="3.30.2290.10">
    <property type="entry name" value="PmbA/TldD superfamily"/>
    <property type="match status" value="1"/>
</dbReference>
<dbReference type="InterPro" id="IPR047657">
    <property type="entry name" value="PmbA"/>
</dbReference>
<gene>
    <name evidence="4" type="ORF">GGC33_10585</name>
</gene>
<proteinExistence type="inferred from homology"/>
<dbReference type="GO" id="GO:0005829">
    <property type="term" value="C:cytosol"/>
    <property type="evidence" value="ECO:0007669"/>
    <property type="project" value="TreeGrafter"/>
</dbReference>
<evidence type="ECO:0000259" key="3">
    <source>
        <dbReference type="Pfam" id="PF19289"/>
    </source>
</evidence>
<dbReference type="InterPro" id="IPR036059">
    <property type="entry name" value="TldD/PmbA_sf"/>
</dbReference>
<dbReference type="InterPro" id="IPR045569">
    <property type="entry name" value="Metalloprtase-TldD/E_C"/>
</dbReference>
<organism evidence="4 5">
    <name type="scientific">Cyanobacterium aponinum 0216</name>
    <dbReference type="NCBI Taxonomy" id="2676140"/>
    <lineage>
        <taxon>Bacteria</taxon>
        <taxon>Bacillati</taxon>
        <taxon>Cyanobacteriota</taxon>
        <taxon>Cyanophyceae</taxon>
        <taxon>Oscillatoriophycideae</taxon>
        <taxon>Chroococcales</taxon>
        <taxon>Geminocystaceae</taxon>
        <taxon>Cyanobacterium</taxon>
    </lineage>
</organism>
<dbReference type="Pfam" id="PF19289">
    <property type="entry name" value="PmbA_TldD_3rd"/>
    <property type="match status" value="1"/>
</dbReference>
<sequence length="432" mass="47462">MQPENLLDLVKKQGIKNAEVYQVESYSRPICFSANRLKQIESSQVSGVALRLWRDNKPGLALAYGEFTADDLIAKALAVSDLNDPEEIFLNGTNNLIYSNDDGNSKRFVDQDKKIIKEGGDAIASILDLYPEAIVNLDVEWERETTTLINTQGLYCQQKDISQSASVGLELVREEDFLGIYDGEYSHGHIDLSRIIESVLRRLEWAEKNVAVKTGKFPVLFTPNAVVTLWDTVTEALNGKYILDKSSPWSESLGKVVISPCLTLKQQPDLKPYDCPFDDEGSMTQNLTLIEAGVLKNFYTDKKTASKLGISNTGNGFRTGLGAYPSPDLVNLVISEGNKSFPEIVKNMNHGIIVDQILGGGADISGDFSFNIDLGYLVHNGKIQGRIKDTMLAGNVYQCLQKVSAIASDIVWSGACYTPSIVVDNISVVSDS</sequence>
<name>A0A844GX09_9CHRO</name>
<comment type="caution">
    <text evidence="4">The sequence shown here is derived from an EMBL/GenBank/DDBJ whole genome shotgun (WGS) entry which is preliminary data.</text>
</comment>
<protein>
    <submittedName>
        <fullName evidence="4">TldD/PmbA family protein</fullName>
    </submittedName>
</protein>
<dbReference type="RefSeq" id="WP_155083986.1">
    <property type="nucleotide sequence ID" value="NZ_WMIA01000011.1"/>
</dbReference>
<feature type="domain" description="Metalloprotease TldD/E N-terminal" evidence="2">
    <location>
        <begin position="18"/>
        <end position="77"/>
    </location>
</feature>
<reference evidence="4 5" key="1">
    <citation type="submission" date="2019-11" db="EMBL/GenBank/DDBJ databases">
        <title>Isolation of a new High Light Tolerant Cyanobacteria.</title>
        <authorList>
            <person name="Dobson Z."/>
            <person name="Vaughn N."/>
            <person name="Vaughn M."/>
            <person name="Fromme P."/>
            <person name="Mazor Y."/>
        </authorList>
    </citation>
    <scope>NUCLEOTIDE SEQUENCE [LARGE SCALE GENOMIC DNA]</scope>
    <source>
        <strain evidence="4 5">0216</strain>
    </source>
</reference>
<comment type="similarity">
    <text evidence="1">Belongs to the peptidase U62 family.</text>
</comment>
<evidence type="ECO:0000313" key="5">
    <source>
        <dbReference type="Proteomes" id="UP000437131"/>
    </source>
</evidence>